<feature type="region of interest" description="Disordered" evidence="1">
    <location>
        <begin position="68"/>
        <end position="375"/>
    </location>
</feature>
<feature type="compositionally biased region" description="Low complexity" evidence="1">
    <location>
        <begin position="225"/>
        <end position="272"/>
    </location>
</feature>
<proteinExistence type="predicted"/>
<feature type="compositionally biased region" description="Low complexity" evidence="1">
    <location>
        <begin position="154"/>
        <end position="217"/>
    </location>
</feature>
<reference evidence="3 4" key="1">
    <citation type="submission" date="2022-07" db="EMBL/GenBank/DDBJ databases">
        <title>Genome-wide signatures of adaptation to extreme environments.</title>
        <authorList>
            <person name="Cho C.H."/>
            <person name="Yoon H.S."/>
        </authorList>
    </citation>
    <scope>NUCLEOTIDE SEQUENCE [LARGE SCALE GENOMIC DNA]</scope>
    <source>
        <strain evidence="3 4">108.79 E11</strain>
    </source>
</reference>
<dbReference type="InterPro" id="IPR039191">
    <property type="entry name" value="Nopp140-like"/>
</dbReference>
<accession>A0AAV9IFV8</accession>
<sequence length="456" mass="48635">MAATDDASFHRSLLSSIYDYIQRRGLKKTAKYLSKETNAAGMPLETSRCNLEDLWKSFQRVGDENLKLETTKAGVQNNTKTTQSQDLVSSRKKEVPETSSSSDSTTESKQGESSSSSAETSSASSSEVSDSSGKYTSSRSASQTSSSSKEKSESSSSSQSSSSTEYSSGSSSEKSSSVEESGSGSSSAASSSTSESGESSGSTEQSSSSSESEGSTETSEDSKSDVSSSASSSSSAPESSDTENSSSRGSSSSSATGSVSSSSTSDSDSVQEITSKATEEKGIISSKRQREESQGLGNGLQYSQRSSGSDIDSTAKPLQKKQRTNPSHDFREDALISSTSRNNDRQDTEIVSHKSNGETLKEGSTGTTDKEPSTLRRFQRIHPESVKFVDERLRDNSYDAKGGEIYGLKAWEELKKVRGKDFRKAKTKKKKATYFGGGTISKDSHSFRFTYSDESN</sequence>
<comment type="caution">
    <text evidence="3">The sequence shown here is derived from an EMBL/GenBank/DDBJ whole genome shotgun (WGS) entry which is preliminary data.</text>
</comment>
<dbReference type="InterPro" id="IPR007718">
    <property type="entry name" value="Srp40_C"/>
</dbReference>
<evidence type="ECO:0000259" key="2">
    <source>
        <dbReference type="Pfam" id="PF05022"/>
    </source>
</evidence>
<feature type="compositionally biased region" description="Basic and acidic residues" evidence="1">
    <location>
        <begin position="277"/>
        <end position="293"/>
    </location>
</feature>
<dbReference type="Pfam" id="PF05022">
    <property type="entry name" value="SRP40_C"/>
    <property type="match status" value="1"/>
</dbReference>
<dbReference type="PROSITE" id="PS50896">
    <property type="entry name" value="LISH"/>
    <property type="match status" value="1"/>
</dbReference>
<dbReference type="EMBL" id="JANCYU010000037">
    <property type="protein sequence ID" value="KAK4526116.1"/>
    <property type="molecule type" value="Genomic_DNA"/>
</dbReference>
<feature type="domain" description="Srp40 C-terminal" evidence="2">
    <location>
        <begin position="377"/>
        <end position="449"/>
    </location>
</feature>
<name>A0AAV9IFV8_9RHOD</name>
<feature type="compositionally biased region" description="Polar residues" evidence="1">
    <location>
        <begin position="300"/>
        <end position="312"/>
    </location>
</feature>
<dbReference type="AlphaFoldDB" id="A0AAV9IFV8"/>
<feature type="compositionally biased region" description="Polar residues" evidence="1">
    <location>
        <begin position="73"/>
        <end position="88"/>
    </location>
</feature>
<organism evidence="3 4">
    <name type="scientific">Galdieria yellowstonensis</name>
    <dbReference type="NCBI Taxonomy" id="3028027"/>
    <lineage>
        <taxon>Eukaryota</taxon>
        <taxon>Rhodophyta</taxon>
        <taxon>Bangiophyceae</taxon>
        <taxon>Galdieriales</taxon>
        <taxon>Galdieriaceae</taxon>
        <taxon>Galdieria</taxon>
    </lineage>
</organism>
<keyword evidence="4" id="KW-1185">Reference proteome</keyword>
<feature type="compositionally biased region" description="Basic and acidic residues" evidence="1">
    <location>
        <begin position="342"/>
        <end position="361"/>
    </location>
</feature>
<evidence type="ECO:0000256" key="1">
    <source>
        <dbReference type="SAM" id="MobiDB-lite"/>
    </source>
</evidence>
<evidence type="ECO:0000313" key="3">
    <source>
        <dbReference type="EMBL" id="KAK4526116.1"/>
    </source>
</evidence>
<feature type="compositionally biased region" description="Low complexity" evidence="1">
    <location>
        <begin position="97"/>
        <end position="147"/>
    </location>
</feature>
<gene>
    <name evidence="3" type="ORF">GAYE_SCF20G4029</name>
</gene>
<dbReference type="Proteomes" id="UP001300502">
    <property type="component" value="Unassembled WGS sequence"/>
</dbReference>
<dbReference type="PANTHER" id="PTHR23216:SF1">
    <property type="entry name" value="NUCLEOLAR AND COILED-BODY PHOSPHOPROTEIN 1"/>
    <property type="match status" value="1"/>
</dbReference>
<dbReference type="GO" id="GO:0005730">
    <property type="term" value="C:nucleolus"/>
    <property type="evidence" value="ECO:0007669"/>
    <property type="project" value="InterPro"/>
</dbReference>
<protein>
    <recommendedName>
        <fullName evidence="2">Srp40 C-terminal domain-containing protein</fullName>
    </recommendedName>
</protein>
<dbReference type="PANTHER" id="PTHR23216">
    <property type="entry name" value="NUCLEOLAR AND COILED-BODY PHOSPHOPROTEIN 1"/>
    <property type="match status" value="1"/>
</dbReference>
<dbReference type="InterPro" id="IPR006594">
    <property type="entry name" value="LisH"/>
</dbReference>
<evidence type="ECO:0000313" key="4">
    <source>
        <dbReference type="Proteomes" id="UP001300502"/>
    </source>
</evidence>